<evidence type="ECO:0000259" key="7">
    <source>
        <dbReference type="Pfam" id="PF00317"/>
    </source>
</evidence>
<comment type="caution">
    <text evidence="9">The sequence shown here is derived from an EMBL/GenBank/DDBJ whole genome shotgun (WGS) entry which is preliminary data.</text>
</comment>
<evidence type="ECO:0000313" key="9">
    <source>
        <dbReference type="EMBL" id="HDM90518.1"/>
    </source>
</evidence>
<dbReference type="PANTHER" id="PTHR43371">
    <property type="entry name" value="VITAMIN B12-DEPENDENT RIBONUCLEOTIDE REDUCTASE"/>
    <property type="match status" value="1"/>
</dbReference>
<gene>
    <name evidence="9" type="ORF">ENG67_04850</name>
</gene>
<dbReference type="InterPro" id="IPR000788">
    <property type="entry name" value="RNR_lg_C"/>
</dbReference>
<organism evidence="9">
    <name type="scientific">candidate division WOR-3 bacterium</name>
    <dbReference type="NCBI Taxonomy" id="2052148"/>
    <lineage>
        <taxon>Bacteria</taxon>
        <taxon>Bacteria division WOR-3</taxon>
    </lineage>
</organism>
<comment type="cofactor">
    <cofactor evidence="1">
        <name>adenosylcob(III)alamin</name>
        <dbReference type="ChEBI" id="CHEBI:18408"/>
    </cofactor>
</comment>
<dbReference type="GO" id="GO:0004748">
    <property type="term" value="F:ribonucleoside-diphosphate reductase activity, thioredoxin disulfide as acceptor"/>
    <property type="evidence" value="ECO:0007669"/>
    <property type="project" value="UniProtKB-EC"/>
</dbReference>
<evidence type="ECO:0000256" key="5">
    <source>
        <dbReference type="ARBA" id="ARBA00023285"/>
    </source>
</evidence>
<proteinExistence type="inferred from homology"/>
<evidence type="ECO:0000259" key="8">
    <source>
        <dbReference type="Pfam" id="PF02867"/>
    </source>
</evidence>
<dbReference type="SUPFAM" id="SSF51998">
    <property type="entry name" value="PFL-like glycyl radical enzymes"/>
    <property type="match status" value="1"/>
</dbReference>
<comment type="function">
    <text evidence="6">Provides the precursors necessary for DNA synthesis. Catalyzes the biosynthesis of deoxyribonucleotides from the corresponding ribonucleotides.</text>
</comment>
<protein>
    <recommendedName>
        <fullName evidence="6">Ribonucleoside-diphosphate reductase</fullName>
        <ecNumber evidence="6">1.17.4.1</ecNumber>
    </recommendedName>
</protein>
<dbReference type="GO" id="GO:0031419">
    <property type="term" value="F:cobalamin binding"/>
    <property type="evidence" value="ECO:0007669"/>
    <property type="project" value="UniProtKB-KW"/>
</dbReference>
<evidence type="ECO:0000256" key="1">
    <source>
        <dbReference type="ARBA" id="ARBA00001922"/>
    </source>
</evidence>
<dbReference type="Gene3D" id="3.20.70.20">
    <property type="match status" value="1"/>
</dbReference>
<evidence type="ECO:0000256" key="2">
    <source>
        <dbReference type="ARBA" id="ARBA00022628"/>
    </source>
</evidence>
<dbReference type="UniPathway" id="UPA00326"/>
<comment type="catalytic activity">
    <reaction evidence="6">
        <text>a 2'-deoxyribonucleoside 5'-diphosphate + [thioredoxin]-disulfide + H2O = a ribonucleoside 5'-diphosphate + [thioredoxin]-dithiol</text>
        <dbReference type="Rhea" id="RHEA:23252"/>
        <dbReference type="Rhea" id="RHEA-COMP:10698"/>
        <dbReference type="Rhea" id="RHEA-COMP:10700"/>
        <dbReference type="ChEBI" id="CHEBI:15377"/>
        <dbReference type="ChEBI" id="CHEBI:29950"/>
        <dbReference type="ChEBI" id="CHEBI:50058"/>
        <dbReference type="ChEBI" id="CHEBI:57930"/>
        <dbReference type="ChEBI" id="CHEBI:73316"/>
        <dbReference type="EC" id="1.17.4.1"/>
    </reaction>
</comment>
<keyword evidence="5" id="KW-0170">Cobalt</keyword>
<dbReference type="Proteomes" id="UP000885931">
    <property type="component" value="Unassembled WGS sequence"/>
</dbReference>
<evidence type="ECO:0000256" key="4">
    <source>
        <dbReference type="ARBA" id="ARBA00023116"/>
    </source>
</evidence>
<reference evidence="9" key="1">
    <citation type="journal article" date="2020" name="mSystems">
        <title>Genome- and Community-Level Interaction Insights into Carbon Utilization and Element Cycling Functions of Hydrothermarchaeota in Hydrothermal Sediment.</title>
        <authorList>
            <person name="Zhou Z."/>
            <person name="Liu Y."/>
            <person name="Xu W."/>
            <person name="Pan J."/>
            <person name="Luo Z.H."/>
            <person name="Li M."/>
        </authorList>
    </citation>
    <scope>NUCLEOTIDE SEQUENCE [LARGE SCALE GENOMIC DNA]</scope>
    <source>
        <strain evidence="9">HyVt-237</strain>
    </source>
</reference>
<dbReference type="GO" id="GO:0009263">
    <property type="term" value="P:deoxyribonucleotide biosynthetic process"/>
    <property type="evidence" value="ECO:0007669"/>
    <property type="project" value="UniProtKB-KW"/>
</dbReference>
<name>A0A7C0XDH1_UNCW3</name>
<keyword evidence="2" id="KW-0846">Cobalamin</keyword>
<dbReference type="Pfam" id="PF02867">
    <property type="entry name" value="Ribonuc_red_lgC"/>
    <property type="match status" value="1"/>
</dbReference>
<dbReference type="InterPro" id="IPR013509">
    <property type="entry name" value="RNR_lsu_N"/>
</dbReference>
<dbReference type="InterPro" id="IPR050862">
    <property type="entry name" value="RdRp_reductase_class-2"/>
</dbReference>
<dbReference type="AlphaFoldDB" id="A0A7C0XDH1"/>
<comment type="similarity">
    <text evidence="6">Belongs to the ribonucleoside diphosphate reductase large chain family.</text>
</comment>
<dbReference type="EMBL" id="DRBW01000184">
    <property type="protein sequence ID" value="HDM90518.1"/>
    <property type="molecule type" value="Genomic_DNA"/>
</dbReference>
<dbReference type="GO" id="GO:0005524">
    <property type="term" value="F:ATP binding"/>
    <property type="evidence" value="ECO:0007669"/>
    <property type="project" value="InterPro"/>
</dbReference>
<dbReference type="EC" id="1.17.4.1" evidence="6"/>
<keyword evidence="4 6" id="KW-0215">Deoxyribonucleotide synthesis</keyword>
<dbReference type="PANTHER" id="PTHR43371:SF1">
    <property type="entry name" value="RIBONUCLEOSIDE-DIPHOSPHATE REDUCTASE"/>
    <property type="match status" value="1"/>
</dbReference>
<dbReference type="Pfam" id="PF00317">
    <property type="entry name" value="Ribonuc_red_lgN"/>
    <property type="match status" value="1"/>
</dbReference>
<evidence type="ECO:0000256" key="3">
    <source>
        <dbReference type="ARBA" id="ARBA00023002"/>
    </source>
</evidence>
<sequence length="557" mass="61392">MAIESVELGEGALRILGAYYLRRFSEKGKAETPLELFARIARKISEGELIRGGPADAEYYEGVFLSLMTGMKFIPSPQIMLNAGSREPCLLSCVGFRIPLDSAADLFDVLERATSAAKKGCQVALRLKAERETTGPGNLAGSVAGLLEGFIERPSSVSISLDLESFSAFRFFRDHNPLSTPHLTAYAQISGRFLSALKRGGRIELLTEEGAMRRVRAETLLSELLTMTRRTGFPSYFLNRGTWRGIRETAPTPCGDNFPGHGQGCVSGSINLSRCLKEKGEKTVLDWEELSDTVRNSLRFLVDAYEISIGPEGERPHGEPIRLSLGVIGFGEVLLKMGIPYESGETLRIAEEIASFIKKEALKEFHRLEEEAGEREKVLLGLVPGAEAAVIAGTSPGLEPGSCLLILLHRLSGRSGTLDFEHVFGGDLRIIDLLTKEYIDALLSTGRTGDARNVSDEVKALLPSPYDVDPLFHMKLQSVFQRHFDGGVFKNIPSPESEEDMAELFLSALKLDLKTIHFMPQLRPGGRFDIEELFYDPFRCEGTGISLSKEEKGENRR</sequence>
<feature type="domain" description="Ribonucleotide reductase large subunit C-terminal" evidence="8">
    <location>
        <begin position="252"/>
        <end position="373"/>
    </location>
</feature>
<evidence type="ECO:0000256" key="6">
    <source>
        <dbReference type="RuleBase" id="RU003410"/>
    </source>
</evidence>
<feature type="domain" description="Ribonucleotide reductase large subunit N-terminal" evidence="7">
    <location>
        <begin position="7"/>
        <end position="86"/>
    </location>
</feature>
<keyword evidence="3 6" id="KW-0560">Oxidoreductase</keyword>
<accession>A0A7C0XDH1</accession>